<reference evidence="2 3" key="1">
    <citation type="journal article" date="2018" name="G3 (Bethesda)">
        <title>Phylogenetic and Phylogenomic Definition of Rhizopus Species.</title>
        <authorList>
            <person name="Gryganskyi A.P."/>
            <person name="Golan J."/>
            <person name="Dolatabadi S."/>
            <person name="Mondo S."/>
            <person name="Robb S."/>
            <person name="Idnurm A."/>
            <person name="Muszewska A."/>
            <person name="Steczkiewicz K."/>
            <person name="Masonjones S."/>
            <person name="Liao H.L."/>
            <person name="Gajdeczka M.T."/>
            <person name="Anike F."/>
            <person name="Vuek A."/>
            <person name="Anishchenko I.M."/>
            <person name="Voigt K."/>
            <person name="de Hoog G.S."/>
            <person name="Smith M.E."/>
            <person name="Heitman J."/>
            <person name="Vilgalys R."/>
            <person name="Stajich J.E."/>
        </authorList>
    </citation>
    <scope>NUCLEOTIDE SEQUENCE [LARGE SCALE GENOMIC DNA]</scope>
    <source>
        <strain evidence="2 3">LSU 92-RS-03</strain>
    </source>
</reference>
<dbReference type="InterPro" id="IPR032675">
    <property type="entry name" value="LRR_dom_sf"/>
</dbReference>
<dbReference type="AlphaFoldDB" id="A0A367KHS5"/>
<sequence>MWNKLPTEILHRVFLEIADPKDISNCQLTCKSWGRPAQYKLYNVVSFNGRDRDAVTRFINGSKREGTRPGELVKTLRLGDLFDEWNYRRYDDYLSHLANICPNVEELDAEHPVSSFWEDLAYVIITHWPNLKITPIPSQGTNVVEYALSLLQVRRSLTTIIILPRFYETLEGLKFITNLKYFTNLRYLLLTEATTGPNIDDLIQDCFKLEKLHANLLHNDDDVGNMEVSYDEFSKENRPHIKELTLEAHMGSNALNYIMGKFGCLEKLSLRLYKDFNLENHGLEWREIRRKFINYLLGLSSYNIYSECCLDLLYGLISLPYNISHMKITLTEELSHPLGPSCSIKSGEKNRVYVAIYYQPCSLRTQIVDMLEKVGKQVYKMNIETTGHLGQEGKDNIDYIIEDVIEHCTTLSYLDYSVSTFGKPLKKKKLRNESITGMVIRASKVESLQALSTWLPRLNRLKIYTTATFEEKEKDLFFIDMPHSSLKYLYLELEAGMDLDNTLPSNALEQHYRHPSEIVIPQYKIYVKLYTETFGERYFLITKNRDRKSEIQETQKIEVGSTTYSIKINCRDLETFCIKMESTCVTLHFKNNFKQTYVI</sequence>
<evidence type="ECO:0000313" key="2">
    <source>
        <dbReference type="EMBL" id="RCI01727.1"/>
    </source>
</evidence>
<dbReference type="SUPFAM" id="SSF81383">
    <property type="entry name" value="F-box domain"/>
    <property type="match status" value="1"/>
</dbReference>
<protein>
    <recommendedName>
        <fullName evidence="1">F-box domain-containing protein</fullName>
    </recommendedName>
</protein>
<keyword evidence="3" id="KW-1185">Reference proteome</keyword>
<dbReference type="Gene3D" id="1.20.1280.50">
    <property type="match status" value="1"/>
</dbReference>
<evidence type="ECO:0000259" key="1">
    <source>
        <dbReference type="Pfam" id="PF12937"/>
    </source>
</evidence>
<dbReference type="OrthoDB" id="2266734at2759"/>
<dbReference type="EMBL" id="PJQM01001692">
    <property type="protein sequence ID" value="RCI01727.1"/>
    <property type="molecule type" value="Genomic_DNA"/>
</dbReference>
<organism evidence="2 3">
    <name type="scientific">Rhizopus stolonifer</name>
    <name type="common">Rhizopus nigricans</name>
    <dbReference type="NCBI Taxonomy" id="4846"/>
    <lineage>
        <taxon>Eukaryota</taxon>
        <taxon>Fungi</taxon>
        <taxon>Fungi incertae sedis</taxon>
        <taxon>Mucoromycota</taxon>
        <taxon>Mucoromycotina</taxon>
        <taxon>Mucoromycetes</taxon>
        <taxon>Mucorales</taxon>
        <taxon>Mucorineae</taxon>
        <taxon>Rhizopodaceae</taxon>
        <taxon>Rhizopus</taxon>
    </lineage>
</organism>
<dbReference type="Proteomes" id="UP000253551">
    <property type="component" value="Unassembled WGS sequence"/>
</dbReference>
<feature type="domain" description="F-box" evidence="1">
    <location>
        <begin position="2"/>
        <end position="37"/>
    </location>
</feature>
<name>A0A367KHS5_RHIST</name>
<dbReference type="InterPro" id="IPR001810">
    <property type="entry name" value="F-box_dom"/>
</dbReference>
<evidence type="ECO:0000313" key="3">
    <source>
        <dbReference type="Proteomes" id="UP000253551"/>
    </source>
</evidence>
<proteinExistence type="predicted"/>
<comment type="caution">
    <text evidence="2">The sequence shown here is derived from an EMBL/GenBank/DDBJ whole genome shotgun (WGS) entry which is preliminary data.</text>
</comment>
<dbReference type="Pfam" id="PF12937">
    <property type="entry name" value="F-box-like"/>
    <property type="match status" value="1"/>
</dbReference>
<gene>
    <name evidence="2" type="ORF">CU098_010990</name>
</gene>
<accession>A0A367KHS5</accession>
<dbReference type="Gene3D" id="3.80.10.10">
    <property type="entry name" value="Ribonuclease Inhibitor"/>
    <property type="match status" value="1"/>
</dbReference>
<dbReference type="InterPro" id="IPR036047">
    <property type="entry name" value="F-box-like_dom_sf"/>
</dbReference>